<evidence type="ECO:0000313" key="3">
    <source>
        <dbReference type="Proteomes" id="UP001146019"/>
    </source>
</evidence>
<evidence type="ECO:0000259" key="1">
    <source>
        <dbReference type="Pfam" id="PF13788"/>
    </source>
</evidence>
<dbReference type="AlphaFoldDB" id="A0A9X3DWB1"/>
<name>A0A9X3DWB1_9GAMM</name>
<evidence type="ECO:0000313" key="2">
    <source>
        <dbReference type="EMBL" id="MCX5469528.1"/>
    </source>
</evidence>
<proteinExistence type="predicted"/>
<protein>
    <submittedName>
        <fullName evidence="2">DUF4180 domain-containing protein</fullName>
    </submittedName>
</protein>
<dbReference type="EMBL" id="JAPKMY010000011">
    <property type="protein sequence ID" value="MCX5469528.1"/>
    <property type="molecule type" value="Genomic_DNA"/>
</dbReference>
<accession>A0A9X3DWB1</accession>
<sequence length="45" mass="5124">MSVAYLENGIAGEFIQKFANYKIRLAFVGNIKKYIHNSKALTDFV</sequence>
<keyword evidence="3" id="KW-1185">Reference proteome</keyword>
<gene>
    <name evidence="2" type="ORF">OSH00_17560</name>
</gene>
<dbReference type="InterPro" id="IPR025438">
    <property type="entry name" value="DUF4180"/>
</dbReference>
<comment type="caution">
    <text evidence="2">The sequence shown here is derived from an EMBL/GenBank/DDBJ whole genome shotgun (WGS) entry which is preliminary data.</text>
</comment>
<dbReference type="Pfam" id="PF13788">
    <property type="entry name" value="DUF4180"/>
    <property type="match status" value="1"/>
</dbReference>
<organism evidence="2 3">
    <name type="scientific">Acinetobacter nematophilus</name>
    <dbReference type="NCBI Taxonomy" id="2994642"/>
    <lineage>
        <taxon>Bacteria</taxon>
        <taxon>Pseudomonadati</taxon>
        <taxon>Pseudomonadota</taxon>
        <taxon>Gammaproteobacteria</taxon>
        <taxon>Moraxellales</taxon>
        <taxon>Moraxellaceae</taxon>
        <taxon>Acinetobacter</taxon>
    </lineage>
</organism>
<reference evidence="2" key="1">
    <citation type="submission" date="2022-11" db="EMBL/GenBank/DDBJ databases">
        <title>Biodiversity and phylogenetic relationships of bacteria.</title>
        <authorList>
            <person name="Machado R.A.R."/>
            <person name="Bhat A."/>
            <person name="Loulou A."/>
            <person name="Kallel S."/>
        </authorList>
    </citation>
    <scope>NUCLEOTIDE SEQUENCE</scope>
    <source>
        <strain evidence="2">A-IN1</strain>
    </source>
</reference>
<dbReference type="Proteomes" id="UP001146019">
    <property type="component" value="Unassembled WGS sequence"/>
</dbReference>
<dbReference type="RefSeq" id="WP_266131502.1">
    <property type="nucleotide sequence ID" value="NZ_JAPKMY010000011.1"/>
</dbReference>
<feature type="domain" description="DUF4180" evidence="1">
    <location>
        <begin position="6"/>
        <end position="45"/>
    </location>
</feature>